<evidence type="ECO:0000256" key="5">
    <source>
        <dbReference type="ARBA" id="ARBA00023136"/>
    </source>
</evidence>
<feature type="region of interest" description="Disordered" evidence="6">
    <location>
        <begin position="585"/>
        <end position="605"/>
    </location>
</feature>
<protein>
    <submittedName>
        <fullName evidence="8">Uncharacterized protein</fullName>
    </submittedName>
</protein>
<feature type="transmembrane region" description="Helical" evidence="7">
    <location>
        <begin position="485"/>
        <end position="504"/>
    </location>
</feature>
<organism evidence="8 9">
    <name type="scientific">Hypothenemus hampei</name>
    <name type="common">Coffee berry borer</name>
    <dbReference type="NCBI Taxonomy" id="57062"/>
    <lineage>
        <taxon>Eukaryota</taxon>
        <taxon>Metazoa</taxon>
        <taxon>Ecdysozoa</taxon>
        <taxon>Arthropoda</taxon>
        <taxon>Hexapoda</taxon>
        <taxon>Insecta</taxon>
        <taxon>Pterygota</taxon>
        <taxon>Neoptera</taxon>
        <taxon>Endopterygota</taxon>
        <taxon>Coleoptera</taxon>
        <taxon>Polyphaga</taxon>
        <taxon>Cucujiformia</taxon>
        <taxon>Curculionidae</taxon>
        <taxon>Scolytinae</taxon>
        <taxon>Hypothenemus</taxon>
    </lineage>
</organism>
<gene>
    <name evidence="8" type="ORF">ABEB36_005657</name>
</gene>
<feature type="transmembrane region" description="Helical" evidence="7">
    <location>
        <begin position="378"/>
        <end position="394"/>
    </location>
</feature>
<evidence type="ECO:0000256" key="1">
    <source>
        <dbReference type="ARBA" id="ARBA00004141"/>
    </source>
</evidence>
<dbReference type="Pfam" id="PF05602">
    <property type="entry name" value="CLPTM1"/>
    <property type="match status" value="1"/>
</dbReference>
<dbReference type="PANTHER" id="PTHR21347">
    <property type="entry name" value="CLEFT LIP AND PALATE ASSOCIATED TRANSMEMBRANE PROTEIN-RELATED"/>
    <property type="match status" value="1"/>
</dbReference>
<keyword evidence="3 7" id="KW-0812">Transmembrane</keyword>
<comment type="subcellular location">
    <subcellularLocation>
        <location evidence="1">Membrane</location>
        <topology evidence="1">Multi-pass membrane protein</topology>
    </subcellularLocation>
</comment>
<comment type="similarity">
    <text evidence="2">Belongs to the CLPTM1 family.</text>
</comment>
<dbReference type="AlphaFoldDB" id="A0ABD1EZD4"/>
<reference evidence="8 9" key="1">
    <citation type="submission" date="2024-05" db="EMBL/GenBank/DDBJ databases">
        <title>Genetic variation in Jamaican populations of the coffee berry borer (Hypothenemus hampei).</title>
        <authorList>
            <person name="Errbii M."/>
            <person name="Myrie A."/>
        </authorList>
    </citation>
    <scope>NUCLEOTIDE SEQUENCE [LARGE SCALE GENOMIC DNA]</scope>
    <source>
        <strain evidence="8">JA-Hopewell-2020-01-JO</strain>
        <tissue evidence="8">Whole body</tissue>
    </source>
</reference>
<evidence type="ECO:0000313" key="9">
    <source>
        <dbReference type="Proteomes" id="UP001566132"/>
    </source>
</evidence>
<dbReference type="Proteomes" id="UP001566132">
    <property type="component" value="Unassembled WGS sequence"/>
</dbReference>
<keyword evidence="4 7" id="KW-1133">Transmembrane helix</keyword>
<dbReference type="GO" id="GO:0016020">
    <property type="term" value="C:membrane"/>
    <property type="evidence" value="ECO:0007669"/>
    <property type="project" value="UniProtKB-SubCell"/>
</dbReference>
<accession>A0ABD1EZD4</accession>
<dbReference type="EMBL" id="JBDJPC010000004">
    <property type="protein sequence ID" value="KAL1506263.1"/>
    <property type="molecule type" value="Genomic_DNA"/>
</dbReference>
<evidence type="ECO:0000256" key="2">
    <source>
        <dbReference type="ARBA" id="ARBA00009310"/>
    </source>
</evidence>
<keyword evidence="9" id="KW-1185">Reference proteome</keyword>
<sequence>MNEGNEENSSASTNGQVANQENVAGDAAVQNGNAAAQRQPTKMEQFLSIVKSLLIRGLIIYAISSFFKAPKAQTPNNSNIKAGPTIQAGNIFADGTPLTLYVYLSESEILSNFHHTNLFWIKEHIVYGEWNGGPNNDGIFEMEKAVPISEKMRNNGSLFVHAFITRLGKSPDPHAKNYDADQTVSTFKQLNRYKKLTASKTKNLLTGETERTPVEDGKIISHWHPNFTINLVNDQTKWTYGAVPSPLDQYIRFTNDFTQYKPILYPNDYWNMARDYKPLNETYSLKLTFQPVSLFKWQLYAAQAMRNGMFSMWDSGENQQTDEEQDTIKETLMDTNPYLLGITVGVSVLHSIFELLAFKNDIQFWNNRNSLEGLSVRSVFFSVFQSLIVLLYVMDNETNIMVKLSCFVGLGIELWKIMKVVDIRVENGGVVFNVKGSYIESSTKVYDELAFKYLSWVCFPLLAGYCGYALLYLEHKGWYSFVLDILYGYLLTFGFIMMTPQLFINYKLKSVAHLPWRMLTYKFLNTFIDDMFAFVIKMPTMYRIGCFRDDIIFLIFLYQRWIYPVDKTRRNEYGYSAEPAEQKAVSNGEAAGSSITEAVEIKKDQ</sequence>
<keyword evidence="5 7" id="KW-0472">Membrane</keyword>
<proteinExistence type="inferred from homology"/>
<feature type="transmembrane region" description="Helical" evidence="7">
    <location>
        <begin position="453"/>
        <end position="473"/>
    </location>
</feature>
<feature type="transmembrane region" description="Helical" evidence="7">
    <location>
        <begin position="338"/>
        <end position="358"/>
    </location>
</feature>
<evidence type="ECO:0000256" key="4">
    <source>
        <dbReference type="ARBA" id="ARBA00022989"/>
    </source>
</evidence>
<dbReference type="InterPro" id="IPR008429">
    <property type="entry name" value="CLPTM1"/>
</dbReference>
<name>A0ABD1EZD4_HYPHA</name>
<dbReference type="PANTHER" id="PTHR21347:SF14">
    <property type="entry name" value="LIPID SCRAMBLASE CLPTM1-RELATED"/>
    <property type="match status" value="1"/>
</dbReference>
<comment type="caution">
    <text evidence="8">The sequence shown here is derived from an EMBL/GenBank/DDBJ whole genome shotgun (WGS) entry which is preliminary data.</text>
</comment>
<evidence type="ECO:0000256" key="3">
    <source>
        <dbReference type="ARBA" id="ARBA00022692"/>
    </source>
</evidence>
<evidence type="ECO:0000256" key="7">
    <source>
        <dbReference type="SAM" id="Phobius"/>
    </source>
</evidence>
<evidence type="ECO:0000256" key="6">
    <source>
        <dbReference type="SAM" id="MobiDB-lite"/>
    </source>
</evidence>
<evidence type="ECO:0000313" key="8">
    <source>
        <dbReference type="EMBL" id="KAL1506263.1"/>
    </source>
</evidence>